<keyword evidence="5" id="KW-1185">Reference proteome</keyword>
<dbReference type="InterPro" id="IPR026444">
    <property type="entry name" value="Secre_tail"/>
</dbReference>
<evidence type="ECO:0000313" key="4">
    <source>
        <dbReference type="EMBL" id="MDQ7916766.1"/>
    </source>
</evidence>
<dbReference type="Pfam" id="PF18962">
    <property type="entry name" value="Por_Secre_tail"/>
    <property type="match status" value="1"/>
</dbReference>
<dbReference type="NCBIfam" id="TIGR04183">
    <property type="entry name" value="Por_Secre_tail"/>
    <property type="match status" value="1"/>
</dbReference>
<evidence type="ECO:0000256" key="1">
    <source>
        <dbReference type="ARBA" id="ARBA00022729"/>
    </source>
</evidence>
<sequence length="412" mass="46464">MNLKLSFLAFFSFCLVATAQTTVNLSLDPSYANEVYYKFSTNQSYDHTATDWEIAFLRNNNMNFAIRINDGIGLEVFEAANTPADYVTVDVNNVANFTQLYNSDISWFEGAFNTGSASYGFGEYNPANHHVEGTVTFLLKYADGSFKKLFIEDYFGGYTFKYATWDETTSTWSADTTETVSNTSNPNNMFNYYNFTTATEVVAEPASTDWDLKFTKFTTDYAYSGGTMKYVVTGALQHPDVVVAENIEPNGNGDTSNLNYSDEINTIGYDWKSFSGTSYDLDPELFYYAKYLDGTVYRLHFTNFEGSSTGNIQFNYEDVTSQLNTVAFDVKNTFSIYPNPSRDKQINILTESNHANQVIEIYNLLGKKIYATQLQNTGFTNQSLNLSSLAKGTYFIKYQTGNHSTTQKLILN</sequence>
<dbReference type="Proteomes" id="UP001230915">
    <property type="component" value="Unassembled WGS sequence"/>
</dbReference>
<evidence type="ECO:0000313" key="5">
    <source>
        <dbReference type="Proteomes" id="UP001230915"/>
    </source>
</evidence>
<evidence type="ECO:0000256" key="2">
    <source>
        <dbReference type="SAM" id="SignalP"/>
    </source>
</evidence>
<dbReference type="EMBL" id="JAVHUL010000007">
    <property type="protein sequence ID" value="MDQ7916766.1"/>
    <property type="molecule type" value="Genomic_DNA"/>
</dbReference>
<keyword evidence="1 2" id="KW-0732">Signal</keyword>
<name>A0ABU1A238_9FLAO</name>
<feature type="chain" id="PRO_5047532881" evidence="2">
    <location>
        <begin position="20"/>
        <end position="412"/>
    </location>
</feature>
<proteinExistence type="predicted"/>
<feature type="domain" description="Secretion system C-terminal sorting" evidence="3">
    <location>
        <begin position="336"/>
        <end position="410"/>
    </location>
</feature>
<dbReference type="RefSeq" id="WP_308863416.1">
    <property type="nucleotide sequence ID" value="NZ_JAVHUL010000007.1"/>
</dbReference>
<feature type="signal peptide" evidence="2">
    <location>
        <begin position="1"/>
        <end position="19"/>
    </location>
</feature>
<accession>A0ABU1A238</accession>
<gene>
    <name evidence="4" type="ORF">RBU60_04210</name>
</gene>
<reference evidence="4 5" key="1">
    <citation type="submission" date="2023-08" db="EMBL/GenBank/DDBJ databases">
        <title>Mesonia sp. MT50, isolated from deep-sea sediment of the Mariana Trench.</title>
        <authorList>
            <person name="Fu H."/>
        </authorList>
    </citation>
    <scope>NUCLEOTIDE SEQUENCE [LARGE SCALE GENOMIC DNA]</scope>
    <source>
        <strain evidence="4 5">MT50</strain>
    </source>
</reference>
<comment type="caution">
    <text evidence="4">The sequence shown here is derived from an EMBL/GenBank/DDBJ whole genome shotgun (WGS) entry which is preliminary data.</text>
</comment>
<evidence type="ECO:0000259" key="3">
    <source>
        <dbReference type="Pfam" id="PF18962"/>
    </source>
</evidence>
<protein>
    <submittedName>
        <fullName evidence="4">T9SS type A sorting domain-containing protein</fullName>
    </submittedName>
</protein>
<organism evidence="4 5">
    <name type="scientific">Mesonia profundi</name>
    <dbReference type="NCBI Taxonomy" id="3070998"/>
    <lineage>
        <taxon>Bacteria</taxon>
        <taxon>Pseudomonadati</taxon>
        <taxon>Bacteroidota</taxon>
        <taxon>Flavobacteriia</taxon>
        <taxon>Flavobacteriales</taxon>
        <taxon>Flavobacteriaceae</taxon>
        <taxon>Mesonia</taxon>
    </lineage>
</organism>